<protein>
    <submittedName>
        <fullName evidence="1">12653_t:CDS:1</fullName>
    </submittedName>
</protein>
<accession>A0ACA9MD06</accession>
<sequence length="272" mass="30463">MTDEDANISLDNKSNVNITQQKKDKTSSPRESISISSQSPSDVISHNSHDRLVGGVNVHSIQVSTVHPENLTTSQTLSSSQQSKSDVSPKEYQMTKVAPEVPPPAYGDGFEKDHTRLDDSHTIQMPDEAEKAQEIKSKLQTDRQIRMVSLYSQQIVLQAFLITAGVFIALEIFTFQSKWDFSSWGPFLYATLWVLIFAFIFGWFLPFDRSYNIVISAIAALLFSAYIIYDTYMLAERVSPEEYVLAAVDLYLDVINLFVAIFAILLGACDGN</sequence>
<name>A0ACA9MD06_9GLOM</name>
<comment type="caution">
    <text evidence="1">The sequence shown here is derived from an EMBL/GenBank/DDBJ whole genome shotgun (WGS) entry which is preliminary data.</text>
</comment>
<evidence type="ECO:0000313" key="2">
    <source>
        <dbReference type="Proteomes" id="UP000789920"/>
    </source>
</evidence>
<evidence type="ECO:0000313" key="1">
    <source>
        <dbReference type="EMBL" id="CAG8579841.1"/>
    </source>
</evidence>
<keyword evidence="2" id="KW-1185">Reference proteome</keyword>
<proteinExistence type="predicted"/>
<dbReference type="EMBL" id="CAJVQC010007481">
    <property type="protein sequence ID" value="CAG8579841.1"/>
    <property type="molecule type" value="Genomic_DNA"/>
</dbReference>
<organism evidence="1 2">
    <name type="scientific">Racocetra persica</name>
    <dbReference type="NCBI Taxonomy" id="160502"/>
    <lineage>
        <taxon>Eukaryota</taxon>
        <taxon>Fungi</taxon>
        <taxon>Fungi incertae sedis</taxon>
        <taxon>Mucoromycota</taxon>
        <taxon>Glomeromycotina</taxon>
        <taxon>Glomeromycetes</taxon>
        <taxon>Diversisporales</taxon>
        <taxon>Gigasporaceae</taxon>
        <taxon>Racocetra</taxon>
    </lineage>
</organism>
<gene>
    <name evidence="1" type="ORF">RPERSI_LOCUS5098</name>
</gene>
<dbReference type="Proteomes" id="UP000789920">
    <property type="component" value="Unassembled WGS sequence"/>
</dbReference>
<reference evidence="1" key="1">
    <citation type="submission" date="2021-06" db="EMBL/GenBank/DDBJ databases">
        <authorList>
            <person name="Kallberg Y."/>
            <person name="Tangrot J."/>
            <person name="Rosling A."/>
        </authorList>
    </citation>
    <scope>NUCLEOTIDE SEQUENCE</scope>
    <source>
        <strain evidence="1">MA461A</strain>
    </source>
</reference>